<evidence type="ECO:0000313" key="2">
    <source>
        <dbReference type="Proteomes" id="UP001055811"/>
    </source>
</evidence>
<comment type="caution">
    <text evidence="1">The sequence shown here is derived from an EMBL/GenBank/DDBJ whole genome shotgun (WGS) entry which is preliminary data.</text>
</comment>
<sequence>MLPNCSSTNVYRSSSSNTTLLRILQFHLQIRLMRSLLLLDGHLSVSLGKFKNMEVLLKMGKFTGITSELGQFEDHW</sequence>
<gene>
    <name evidence="1" type="ORF">L2E82_17141</name>
</gene>
<keyword evidence="2" id="KW-1185">Reference proteome</keyword>
<accession>A0ACB9F854</accession>
<proteinExistence type="predicted"/>
<name>A0ACB9F854_CICIN</name>
<evidence type="ECO:0000313" key="1">
    <source>
        <dbReference type="EMBL" id="KAI3767060.1"/>
    </source>
</evidence>
<reference evidence="1 2" key="2">
    <citation type="journal article" date="2022" name="Mol. Ecol. Resour.">
        <title>The genomes of chicory, endive, great burdock and yacon provide insights into Asteraceae paleo-polyploidization history and plant inulin production.</title>
        <authorList>
            <person name="Fan W."/>
            <person name="Wang S."/>
            <person name="Wang H."/>
            <person name="Wang A."/>
            <person name="Jiang F."/>
            <person name="Liu H."/>
            <person name="Zhao H."/>
            <person name="Xu D."/>
            <person name="Zhang Y."/>
        </authorList>
    </citation>
    <scope>NUCLEOTIDE SEQUENCE [LARGE SCALE GENOMIC DNA]</scope>
    <source>
        <strain evidence="2">cv. Punajuju</strain>
        <tissue evidence="1">Leaves</tissue>
    </source>
</reference>
<dbReference type="Proteomes" id="UP001055811">
    <property type="component" value="Linkage Group LG03"/>
</dbReference>
<organism evidence="1 2">
    <name type="scientific">Cichorium intybus</name>
    <name type="common">Chicory</name>
    <dbReference type="NCBI Taxonomy" id="13427"/>
    <lineage>
        <taxon>Eukaryota</taxon>
        <taxon>Viridiplantae</taxon>
        <taxon>Streptophyta</taxon>
        <taxon>Embryophyta</taxon>
        <taxon>Tracheophyta</taxon>
        <taxon>Spermatophyta</taxon>
        <taxon>Magnoliopsida</taxon>
        <taxon>eudicotyledons</taxon>
        <taxon>Gunneridae</taxon>
        <taxon>Pentapetalae</taxon>
        <taxon>asterids</taxon>
        <taxon>campanulids</taxon>
        <taxon>Asterales</taxon>
        <taxon>Asteraceae</taxon>
        <taxon>Cichorioideae</taxon>
        <taxon>Cichorieae</taxon>
        <taxon>Cichoriinae</taxon>
        <taxon>Cichorium</taxon>
    </lineage>
</organism>
<protein>
    <submittedName>
        <fullName evidence="1">Uncharacterized protein</fullName>
    </submittedName>
</protein>
<dbReference type="EMBL" id="CM042011">
    <property type="protein sequence ID" value="KAI3767060.1"/>
    <property type="molecule type" value="Genomic_DNA"/>
</dbReference>
<reference evidence="2" key="1">
    <citation type="journal article" date="2022" name="Mol. Ecol. Resour.">
        <title>The genomes of chicory, endive, great burdock and yacon provide insights into Asteraceae palaeo-polyploidization history and plant inulin production.</title>
        <authorList>
            <person name="Fan W."/>
            <person name="Wang S."/>
            <person name="Wang H."/>
            <person name="Wang A."/>
            <person name="Jiang F."/>
            <person name="Liu H."/>
            <person name="Zhao H."/>
            <person name="Xu D."/>
            <person name="Zhang Y."/>
        </authorList>
    </citation>
    <scope>NUCLEOTIDE SEQUENCE [LARGE SCALE GENOMIC DNA]</scope>
    <source>
        <strain evidence="2">cv. Punajuju</strain>
    </source>
</reference>